<feature type="compositionally biased region" description="Low complexity" evidence="1">
    <location>
        <begin position="258"/>
        <end position="271"/>
    </location>
</feature>
<comment type="caution">
    <text evidence="3">The sequence shown here is derived from an EMBL/GenBank/DDBJ whole genome shotgun (WGS) entry which is preliminary data.</text>
</comment>
<organism evidence="3 4">
    <name type="scientific">Enterococcus diestrammenae</name>
    <dbReference type="NCBI Taxonomy" id="1155073"/>
    <lineage>
        <taxon>Bacteria</taxon>
        <taxon>Bacillati</taxon>
        <taxon>Bacillota</taxon>
        <taxon>Bacilli</taxon>
        <taxon>Lactobacillales</taxon>
        <taxon>Enterococcaceae</taxon>
        <taxon>Enterococcus</taxon>
    </lineage>
</organism>
<feature type="transmembrane region" description="Helical" evidence="2">
    <location>
        <begin position="6"/>
        <end position="26"/>
    </location>
</feature>
<feature type="region of interest" description="Disordered" evidence="1">
    <location>
        <begin position="253"/>
        <end position="289"/>
    </location>
</feature>
<dbReference type="Proteomes" id="UP001429357">
    <property type="component" value="Unassembled WGS sequence"/>
</dbReference>
<keyword evidence="2" id="KW-1133">Transmembrane helix</keyword>
<dbReference type="RefSeq" id="WP_161870188.1">
    <property type="nucleotide sequence ID" value="NZ_MAEI02000001.1"/>
</dbReference>
<evidence type="ECO:0000256" key="2">
    <source>
        <dbReference type="SAM" id="Phobius"/>
    </source>
</evidence>
<dbReference type="EMBL" id="MAEI02000001">
    <property type="protein sequence ID" value="MEO1782581.1"/>
    <property type="molecule type" value="Genomic_DNA"/>
</dbReference>
<evidence type="ECO:0000313" key="3">
    <source>
        <dbReference type="EMBL" id="MEO1782581.1"/>
    </source>
</evidence>
<keyword evidence="2" id="KW-0472">Membrane</keyword>
<evidence type="ECO:0008006" key="5">
    <source>
        <dbReference type="Google" id="ProtNLM"/>
    </source>
</evidence>
<accession>A0ABV0F3E1</accession>
<evidence type="ECO:0000313" key="4">
    <source>
        <dbReference type="Proteomes" id="UP001429357"/>
    </source>
</evidence>
<keyword evidence="2" id="KW-0812">Transmembrane</keyword>
<sequence>MGRPLLKGLAVMAVGIGAIAICYMGYQANASHQYEQRVQYANKAIENGQEKLDAIDKTIGLFYVDDQQVFLREDLEASELTSEQGKLEAVKVNAEEYNIQTKDLASDTKKIQETKAALTKKIALVEDKLAVQNKTNELFEKPVSSWQEPVNDVVIKEDLTDEAIGNIREDLKLMMIDDQWKKNITDYLDFADAQLTRIKDIEKSIGEMLKDGQITENATYESYLSLADSISQVRNESKKADFTKSLNTISEQLGYGGVSSDNSGASDSSDTYSEEDTGYDEEAYTEDYE</sequence>
<feature type="compositionally biased region" description="Acidic residues" evidence="1">
    <location>
        <begin position="272"/>
        <end position="289"/>
    </location>
</feature>
<reference evidence="3 4" key="2">
    <citation type="submission" date="2024-02" db="EMBL/GenBank/DDBJ databases">
        <title>The Genome Sequence of Enterococcus diestrammenae JM9A.</title>
        <authorList>
            <person name="Earl A."/>
            <person name="Manson A."/>
            <person name="Gilmore M."/>
            <person name="Sanders J."/>
            <person name="Shea T."/>
            <person name="Howe W."/>
            <person name="Livny J."/>
            <person name="Cuomo C."/>
            <person name="Neafsey D."/>
            <person name="Birren B."/>
        </authorList>
    </citation>
    <scope>NUCLEOTIDE SEQUENCE [LARGE SCALE GENOMIC DNA]</scope>
    <source>
        <strain evidence="3 4">JM9A</strain>
    </source>
</reference>
<name>A0ABV0F3E1_9ENTE</name>
<proteinExistence type="predicted"/>
<protein>
    <recommendedName>
        <fullName evidence="5">MapZ extracellular domain-containing protein</fullName>
    </recommendedName>
</protein>
<evidence type="ECO:0000256" key="1">
    <source>
        <dbReference type="SAM" id="MobiDB-lite"/>
    </source>
</evidence>
<keyword evidence="4" id="KW-1185">Reference proteome</keyword>
<reference evidence="4" key="1">
    <citation type="submission" date="2016-06" db="EMBL/GenBank/DDBJ databases">
        <title>Four novel species of enterococci isolated from chicken manure.</title>
        <authorList>
            <person name="Van Tyne D."/>
        </authorList>
    </citation>
    <scope>NUCLEOTIDE SEQUENCE [LARGE SCALE GENOMIC DNA]</scope>
    <source>
        <strain evidence="4">JM9A</strain>
    </source>
</reference>
<gene>
    <name evidence="3" type="ORF">BAU18_002193</name>
</gene>